<dbReference type="PANTHER" id="PTHR36699:SF1">
    <property type="entry name" value="L,D-TRANSPEPTIDASE YAFK-RELATED"/>
    <property type="match status" value="1"/>
</dbReference>
<evidence type="ECO:0000259" key="8">
    <source>
        <dbReference type="PROSITE" id="PS52029"/>
    </source>
</evidence>
<dbReference type="InterPro" id="IPR056203">
    <property type="entry name" value="Cds6_C"/>
</dbReference>
<comment type="similarity">
    <text evidence="2">Belongs to the YkuD family.</text>
</comment>
<keyword evidence="6 7" id="KW-0961">Cell wall biogenesis/degradation</keyword>
<dbReference type="PANTHER" id="PTHR36699">
    <property type="entry name" value="LD-TRANSPEPTIDASE"/>
    <property type="match status" value="1"/>
</dbReference>
<dbReference type="CDD" id="cd16913">
    <property type="entry name" value="YkuD_like"/>
    <property type="match status" value="1"/>
</dbReference>
<evidence type="ECO:0000313" key="10">
    <source>
        <dbReference type="Proteomes" id="UP001352263"/>
    </source>
</evidence>
<dbReference type="Pfam" id="PF24125">
    <property type="entry name" value="Cds6_C"/>
    <property type="match status" value="1"/>
</dbReference>
<proteinExistence type="inferred from homology"/>
<evidence type="ECO:0000256" key="7">
    <source>
        <dbReference type="PROSITE-ProRule" id="PRU01373"/>
    </source>
</evidence>
<dbReference type="EMBL" id="JAWIIV010000007">
    <property type="protein sequence ID" value="MEC4719633.1"/>
    <property type="molecule type" value="Genomic_DNA"/>
</dbReference>
<evidence type="ECO:0000256" key="2">
    <source>
        <dbReference type="ARBA" id="ARBA00005992"/>
    </source>
</evidence>
<name>A0ABU6J7M2_9BURK</name>
<gene>
    <name evidence="9" type="ORF">RY831_10775</name>
</gene>
<feature type="active site" description="Proton donor/acceptor" evidence="7">
    <location>
        <position position="203"/>
    </location>
</feature>
<evidence type="ECO:0000313" key="9">
    <source>
        <dbReference type="EMBL" id="MEC4719633.1"/>
    </source>
</evidence>
<keyword evidence="4 7" id="KW-0133">Cell shape</keyword>
<evidence type="ECO:0000256" key="4">
    <source>
        <dbReference type="ARBA" id="ARBA00022960"/>
    </source>
</evidence>
<accession>A0ABU6J7M2</accession>
<dbReference type="Pfam" id="PF03734">
    <property type="entry name" value="YkuD"/>
    <property type="match status" value="1"/>
</dbReference>
<dbReference type="InterPro" id="IPR038063">
    <property type="entry name" value="Transpep_catalytic_dom"/>
</dbReference>
<reference evidence="9 10" key="1">
    <citation type="submission" date="2023-10" db="EMBL/GenBank/DDBJ databases">
        <title>Noviherbaspirillum sp. CPCC 100848 genome assembly.</title>
        <authorList>
            <person name="Li X.Y."/>
            <person name="Fang X.M."/>
        </authorList>
    </citation>
    <scope>NUCLEOTIDE SEQUENCE [LARGE SCALE GENOMIC DNA]</scope>
    <source>
        <strain evidence="9 10">CPCC 100848</strain>
    </source>
</reference>
<keyword evidence="3" id="KW-0808">Transferase</keyword>
<dbReference type="Gene3D" id="2.40.440.10">
    <property type="entry name" value="L,D-transpeptidase catalytic domain-like"/>
    <property type="match status" value="1"/>
</dbReference>
<evidence type="ECO:0000256" key="1">
    <source>
        <dbReference type="ARBA" id="ARBA00004752"/>
    </source>
</evidence>
<comment type="caution">
    <text evidence="9">The sequence shown here is derived from an EMBL/GenBank/DDBJ whole genome shotgun (WGS) entry which is preliminary data.</text>
</comment>
<dbReference type="InterPro" id="IPR005490">
    <property type="entry name" value="LD_TPept_cat_dom"/>
</dbReference>
<keyword evidence="10" id="KW-1185">Reference proteome</keyword>
<sequence>MQAVASKPDPEALLIEVYRELGANHLRKALEKADQLVEAYPNFRLGHLIRGDLLLMHSRPVSTLGAVIGPEDKLKNLREEAMVRLKSLRERPDPDLIPRQVLQLREDQKHVLLVDAKRSRLYVYAHQAGQLKLVTDYYISQGKYGVNKLREGDQKTPVGIYYITSRLSGTRLPDFYGSGALPINYPNEWDKLNGRSGSGIWLHGTPSDSFSRPPLSSDGCVVLTNPDLYRLSSSVEIGKTPVVISESIDFVNKTKWENDRAVAARILDGWRQDIESLNPLRIAQNYSRQFKSDRGEDLDAWLGKHQQSLGKVKALKLTLRDMTHFFYPGRDDMIVSTFTQETLVGKNRSTLRKRQYWTKEGATWKVVHEVNL</sequence>
<dbReference type="Proteomes" id="UP001352263">
    <property type="component" value="Unassembled WGS sequence"/>
</dbReference>
<dbReference type="SUPFAM" id="SSF141523">
    <property type="entry name" value="L,D-transpeptidase catalytic domain-like"/>
    <property type="match status" value="1"/>
</dbReference>
<dbReference type="PROSITE" id="PS52029">
    <property type="entry name" value="LD_TPASE"/>
    <property type="match status" value="1"/>
</dbReference>
<feature type="active site" description="Nucleophile" evidence="7">
    <location>
        <position position="220"/>
    </location>
</feature>
<organism evidence="9 10">
    <name type="scientific">Noviherbaspirillum album</name>
    <dbReference type="NCBI Taxonomy" id="3080276"/>
    <lineage>
        <taxon>Bacteria</taxon>
        <taxon>Pseudomonadati</taxon>
        <taxon>Pseudomonadota</taxon>
        <taxon>Betaproteobacteria</taxon>
        <taxon>Burkholderiales</taxon>
        <taxon>Oxalobacteraceae</taxon>
        <taxon>Noviherbaspirillum</taxon>
    </lineage>
</organism>
<keyword evidence="5 7" id="KW-0573">Peptidoglycan synthesis</keyword>
<feature type="domain" description="L,D-TPase catalytic" evidence="8">
    <location>
        <begin position="110"/>
        <end position="245"/>
    </location>
</feature>
<evidence type="ECO:0000256" key="6">
    <source>
        <dbReference type="ARBA" id="ARBA00023316"/>
    </source>
</evidence>
<evidence type="ECO:0000256" key="5">
    <source>
        <dbReference type="ARBA" id="ARBA00022984"/>
    </source>
</evidence>
<evidence type="ECO:0000256" key="3">
    <source>
        <dbReference type="ARBA" id="ARBA00022679"/>
    </source>
</evidence>
<comment type="pathway">
    <text evidence="1 7">Cell wall biogenesis; peptidoglycan biosynthesis.</text>
</comment>
<protein>
    <submittedName>
        <fullName evidence="9">L,D-transpeptidase family protein</fullName>
    </submittedName>
</protein>